<proteinExistence type="predicted"/>
<keyword evidence="4" id="KW-1185">Reference proteome</keyword>
<dbReference type="InterPro" id="IPR002716">
    <property type="entry name" value="PIN_dom"/>
</dbReference>
<dbReference type="Proteomes" id="UP000623687">
    <property type="component" value="Unassembled WGS sequence"/>
</dbReference>
<dbReference type="AlphaFoldDB" id="A0A8H7DPE8"/>
<evidence type="ECO:0000313" key="3">
    <source>
        <dbReference type="EMBL" id="KAF7416098.1"/>
    </source>
</evidence>
<evidence type="ECO:0000259" key="2">
    <source>
        <dbReference type="Pfam" id="PF13638"/>
    </source>
</evidence>
<dbReference type="EMBL" id="JACETU010000011">
    <property type="protein sequence ID" value="KAF7416098.1"/>
    <property type="molecule type" value="Genomic_DNA"/>
</dbReference>
<dbReference type="GeneID" id="59372199"/>
<organism evidence="3 4">
    <name type="scientific">Pleurotus ostreatus</name>
    <name type="common">Oyster mushroom</name>
    <name type="synonym">White-rot fungus</name>
    <dbReference type="NCBI Taxonomy" id="5322"/>
    <lineage>
        <taxon>Eukaryota</taxon>
        <taxon>Fungi</taxon>
        <taxon>Dikarya</taxon>
        <taxon>Basidiomycota</taxon>
        <taxon>Agaricomycotina</taxon>
        <taxon>Agaricomycetes</taxon>
        <taxon>Agaricomycetidae</taxon>
        <taxon>Agaricales</taxon>
        <taxon>Pleurotineae</taxon>
        <taxon>Pleurotaceae</taxon>
        <taxon>Pleurotus</taxon>
    </lineage>
</organism>
<feature type="compositionally biased region" description="Basic and acidic residues" evidence="1">
    <location>
        <begin position="282"/>
        <end position="294"/>
    </location>
</feature>
<dbReference type="VEuPathDB" id="FungiDB:PC9H_002358"/>
<feature type="region of interest" description="Disordered" evidence="1">
    <location>
        <begin position="282"/>
        <end position="349"/>
    </location>
</feature>
<feature type="compositionally biased region" description="Basic and acidic residues" evidence="1">
    <location>
        <begin position="60"/>
        <end position="76"/>
    </location>
</feature>
<name>A0A8H7DPE8_PLEOS</name>
<feature type="region of interest" description="Disordered" evidence="1">
    <location>
        <begin position="34"/>
        <end position="82"/>
    </location>
</feature>
<reference evidence="3" key="1">
    <citation type="submission" date="2019-07" db="EMBL/GenBank/DDBJ databases">
        <authorList>
            <person name="Palmer J.M."/>
        </authorList>
    </citation>
    <scope>NUCLEOTIDE SEQUENCE</scope>
    <source>
        <strain evidence="3">PC9</strain>
    </source>
</reference>
<dbReference type="RefSeq" id="XP_036625645.1">
    <property type="nucleotide sequence ID" value="XM_036771999.1"/>
</dbReference>
<dbReference type="Pfam" id="PF13638">
    <property type="entry name" value="PIN_4"/>
    <property type="match status" value="1"/>
</dbReference>
<protein>
    <recommendedName>
        <fullName evidence="2">PIN domain-containing protein</fullName>
    </recommendedName>
</protein>
<accession>A0A8H7DPE8</accession>
<feature type="domain" description="PIN" evidence="2">
    <location>
        <begin position="94"/>
        <end position="173"/>
    </location>
</feature>
<sequence length="381" mass="41726">MSDKGPTMAANKMAMSRALGAAFLSHQVEQLEKSVNTPQGAWREKKNTFANQRLPPFKQADQRRRNGRESYGDVDFRRRRSHEDYEESKDADVIIVDASVLVHALSQVKKWCRDGRQEVVIVPLEVLNTLDLLKKGTTSLAVRARAASRLLEAQVGVNPRIRVQQDDAYVLWDQIKFRDEPDVVDKAMMGSPEWIRRTICCARWEADEVLKKTKSTEPKIALAVITTAPHLSPTSPAGKLPDGATLAPVPIPLAQASKHELRVAGSLVAYWGQRSGLDVLEVKSEDASEDEPRHGNRNSASPNIFVGGGGFKGGPGPKRGAGNGPTRGRRMSLGRDRDGGDNGGGLVERPPAVKAMMEMVAQPNSKVVRVLARGEKLEPDP</sequence>
<dbReference type="Gene3D" id="3.40.50.1010">
    <property type="entry name" value="5'-nuclease"/>
    <property type="match status" value="1"/>
</dbReference>
<feature type="compositionally biased region" description="Gly residues" evidence="1">
    <location>
        <begin position="306"/>
        <end position="325"/>
    </location>
</feature>
<gene>
    <name evidence="3" type="ORF">PC9H_002358</name>
</gene>
<evidence type="ECO:0000313" key="4">
    <source>
        <dbReference type="Proteomes" id="UP000623687"/>
    </source>
</evidence>
<dbReference type="OrthoDB" id="69928at2759"/>
<comment type="caution">
    <text evidence="3">The sequence shown here is derived from an EMBL/GenBank/DDBJ whole genome shotgun (WGS) entry which is preliminary data.</text>
</comment>
<evidence type="ECO:0000256" key="1">
    <source>
        <dbReference type="SAM" id="MobiDB-lite"/>
    </source>
</evidence>